<protein>
    <submittedName>
        <fullName evidence="4">PucR family transcriptional regulator</fullName>
    </submittedName>
</protein>
<reference evidence="4 5" key="1">
    <citation type="submission" date="2019-03" db="EMBL/GenBank/DDBJ databases">
        <title>Genome Sequencing and Assembly of Various Microbes Isolated from Partially Reclaimed Soil and Acid Mine Drainage (AMD) Site.</title>
        <authorList>
            <person name="Steinbock B."/>
            <person name="Bechtold R."/>
            <person name="Sevigny J.L."/>
            <person name="Thomas D."/>
            <person name="Cuthill L.R."/>
            <person name="Aveiro Johannsen E.J."/>
            <person name="Thomas K."/>
            <person name="Ghosh A."/>
        </authorList>
    </citation>
    <scope>NUCLEOTIDE SEQUENCE [LARGE SCALE GENOMIC DNA]</scope>
    <source>
        <strain evidence="4 5">S-A3</strain>
    </source>
</reference>
<proteinExistence type="predicted"/>
<dbReference type="InterPro" id="IPR042070">
    <property type="entry name" value="PucR_C-HTH_sf"/>
</dbReference>
<dbReference type="AlphaFoldDB" id="A0A4R5Y8I9"/>
<feature type="region of interest" description="Disordered" evidence="1">
    <location>
        <begin position="1"/>
        <end position="22"/>
    </location>
</feature>
<dbReference type="InterPro" id="IPR051448">
    <property type="entry name" value="CdaR-like_regulators"/>
</dbReference>
<evidence type="ECO:0000259" key="2">
    <source>
        <dbReference type="Pfam" id="PF13556"/>
    </source>
</evidence>
<evidence type="ECO:0000313" key="5">
    <source>
        <dbReference type="Proteomes" id="UP000295163"/>
    </source>
</evidence>
<dbReference type="Pfam" id="PF13556">
    <property type="entry name" value="HTH_30"/>
    <property type="match status" value="1"/>
</dbReference>
<dbReference type="Proteomes" id="UP000295163">
    <property type="component" value="Unassembled WGS sequence"/>
</dbReference>
<gene>
    <name evidence="4" type="ORF">E2R59_13220</name>
</gene>
<evidence type="ECO:0000256" key="1">
    <source>
        <dbReference type="SAM" id="MobiDB-lite"/>
    </source>
</evidence>
<dbReference type="PANTHER" id="PTHR33744">
    <property type="entry name" value="CARBOHYDRATE DIACID REGULATOR"/>
    <property type="match status" value="1"/>
</dbReference>
<feature type="domain" description="PucR C-terminal helix-turn-helix" evidence="2">
    <location>
        <begin position="344"/>
        <end position="402"/>
    </location>
</feature>
<dbReference type="Pfam" id="PF25906">
    <property type="entry name" value="PucR-like_N"/>
    <property type="match status" value="1"/>
</dbReference>
<organism evidence="4 5">
    <name type="scientific">Kocuria rosea</name>
    <name type="common">Deinococcus erythromyxa</name>
    <name type="synonym">Micrococcus rubens</name>
    <dbReference type="NCBI Taxonomy" id="1275"/>
    <lineage>
        <taxon>Bacteria</taxon>
        <taxon>Bacillati</taxon>
        <taxon>Actinomycetota</taxon>
        <taxon>Actinomycetes</taxon>
        <taxon>Micrococcales</taxon>
        <taxon>Micrococcaceae</taxon>
        <taxon>Kocuria</taxon>
    </lineage>
</organism>
<comment type="caution">
    <text evidence="4">The sequence shown here is derived from an EMBL/GenBank/DDBJ whole genome shotgun (WGS) entry which is preliminary data.</text>
</comment>
<dbReference type="Gene3D" id="1.10.10.2840">
    <property type="entry name" value="PucR C-terminal helix-turn-helix domain"/>
    <property type="match status" value="1"/>
</dbReference>
<dbReference type="EMBL" id="SMZT01000006">
    <property type="protein sequence ID" value="TDL40933.1"/>
    <property type="molecule type" value="Genomic_DNA"/>
</dbReference>
<dbReference type="PANTHER" id="PTHR33744:SF1">
    <property type="entry name" value="DNA-BINDING TRANSCRIPTIONAL ACTIVATOR ADER"/>
    <property type="match status" value="1"/>
</dbReference>
<evidence type="ECO:0000259" key="3">
    <source>
        <dbReference type="Pfam" id="PF25906"/>
    </source>
</evidence>
<accession>A0A4R5Y8I9</accession>
<evidence type="ECO:0000313" key="4">
    <source>
        <dbReference type="EMBL" id="TDL40933.1"/>
    </source>
</evidence>
<name>A0A4R5Y8I9_KOCRO</name>
<dbReference type="InterPro" id="IPR058663">
    <property type="entry name" value="PucR-like_N"/>
</dbReference>
<feature type="domain" description="PucR-like N-terminal" evidence="3">
    <location>
        <begin position="23"/>
        <end position="189"/>
    </location>
</feature>
<dbReference type="InterPro" id="IPR025736">
    <property type="entry name" value="PucR_C-HTH_dom"/>
</dbReference>
<sequence>MERVDHTTEHAQPGRRADRELPWTSLPPALTPLLVPHLPAVTEELLDAVRLDVPVYARPLEGLFGDSIRRGVEVALTRFLQLPGTQQPALMGDDRRVYEGLGRGEVREGRPMDALFAAYRSGARTTLRSLSRVAMDAGFEASVLIGLAESVFAYIEELSAASAEGYAMEQSERAGERDRLLDALADMLVRGHVVEDAVRTAAAAAGWPVPDRVVVVTLAADRRVGLRSRLGERALLTSRPGDVVAVVPEPSSPTGRRELERALTGRGAVIGPGRPWYAAPESLRLAVLTRDLLQREEPADAGPLWVSEHLMELVLHSERSVVADLAAQCLAPLDELKAGQRERLAATLLCWLEHHGQRAAMAAELNIHEQTVGYRVNQLREVFGDCLNDPRSRFQLELVLRAGFR</sequence>